<sequence length="449" mass="50538">MVHDESLTAPDLQEPRTRRRHQKSRAGCGICKRRKIKNLAKSRHRNNQCDERKPCCANCARHGVECDFPRPTATFPQSTNAAPGSPLNQTQEPAANSVVIPDDLAGGTSCQIPVLEAIHLELLHNFTTLTSQTLSGDPVLKNLWRINVPKVGFSHDFVMRSIFALSALHMSLFASEKREFYLNIARSEHGAALREISSVLSHVTAENCSAIYITATLTFIYAWACPRQPGDFFLVSNSGVAEWVFLMQGVRSISETWRTELRQGPFSPMFRLGHSRMEYGSGNYRTSAAWLSSVEHTQLMYLRRTVIQATSDTLAATIYQESIENLETCFCSVLGASSNSSPGQSGNPMSPHDVIGGGALPVAPVVLTSTIYAWLYRMDHGFIELLVRRDSLALVIFAHFCVLIKFLSGCWWMYGWSTHLLQEIWDLLDEEHRLWIRWPIEEIGWRPRV</sequence>
<evidence type="ECO:0008006" key="6">
    <source>
        <dbReference type="Google" id="ProtNLM"/>
    </source>
</evidence>
<dbReference type="OrthoDB" id="416217at2759"/>
<dbReference type="GO" id="GO:0000981">
    <property type="term" value="F:DNA-binding transcription factor activity, RNA polymerase II-specific"/>
    <property type="evidence" value="ECO:0007669"/>
    <property type="project" value="InterPro"/>
</dbReference>
<evidence type="ECO:0000256" key="3">
    <source>
        <dbReference type="SAM" id="Phobius"/>
    </source>
</evidence>
<protein>
    <recommendedName>
        <fullName evidence="6">Zn(2)-C6 fungal-type domain-containing protein</fullName>
    </recommendedName>
</protein>
<dbReference type="EMBL" id="KZ679293">
    <property type="protein sequence ID" value="PTB34844.1"/>
    <property type="molecule type" value="Genomic_DNA"/>
</dbReference>
<feature type="transmembrane region" description="Helical" evidence="3">
    <location>
        <begin position="392"/>
        <end position="414"/>
    </location>
</feature>
<dbReference type="InterPro" id="IPR036864">
    <property type="entry name" value="Zn2-C6_fun-type_DNA-bd_sf"/>
</dbReference>
<dbReference type="Proteomes" id="UP000240493">
    <property type="component" value="Unassembled WGS sequence"/>
</dbReference>
<keyword evidence="3" id="KW-0472">Membrane</keyword>
<reference evidence="4 5" key="1">
    <citation type="submission" date="2016-07" db="EMBL/GenBank/DDBJ databases">
        <title>Multiple horizontal gene transfer events from other fungi enriched the ability of initially mycotrophic Trichoderma (Ascomycota) to feed on dead plant biomass.</title>
        <authorList>
            <consortium name="DOE Joint Genome Institute"/>
            <person name="Aerts A."/>
            <person name="Atanasova L."/>
            <person name="Chenthamara K."/>
            <person name="Zhang J."/>
            <person name="Grujic M."/>
            <person name="Henrissat B."/>
            <person name="Kuo A."/>
            <person name="Salamov A."/>
            <person name="Lipzen A."/>
            <person name="Labutti K."/>
            <person name="Barry K."/>
            <person name="Miao Y."/>
            <person name="Rahimi M.J."/>
            <person name="Shen Q."/>
            <person name="Grigoriev I.V."/>
            <person name="Kubicek C.P."/>
            <person name="Druzhinina I.S."/>
        </authorList>
    </citation>
    <scope>NUCLEOTIDE SEQUENCE [LARGE SCALE GENOMIC DNA]</scope>
    <source>
        <strain evidence="4 5">CBS 433.97</strain>
    </source>
</reference>
<dbReference type="InterPro" id="IPR001138">
    <property type="entry name" value="Zn2Cys6_DnaBD"/>
</dbReference>
<name>A0A2T3YQN8_TRIA4</name>
<evidence type="ECO:0000313" key="5">
    <source>
        <dbReference type="Proteomes" id="UP000240493"/>
    </source>
</evidence>
<dbReference type="CDD" id="cd00067">
    <property type="entry name" value="GAL4"/>
    <property type="match status" value="1"/>
</dbReference>
<organism evidence="4 5">
    <name type="scientific">Trichoderma asperellum (strain ATCC 204424 / CBS 433.97 / NBRC 101777)</name>
    <dbReference type="NCBI Taxonomy" id="1042311"/>
    <lineage>
        <taxon>Eukaryota</taxon>
        <taxon>Fungi</taxon>
        <taxon>Dikarya</taxon>
        <taxon>Ascomycota</taxon>
        <taxon>Pezizomycotina</taxon>
        <taxon>Sordariomycetes</taxon>
        <taxon>Hypocreomycetidae</taxon>
        <taxon>Hypocreales</taxon>
        <taxon>Hypocreaceae</taxon>
        <taxon>Trichoderma</taxon>
    </lineage>
</organism>
<keyword evidence="3" id="KW-1133">Transmembrane helix</keyword>
<evidence type="ECO:0000256" key="1">
    <source>
        <dbReference type="ARBA" id="ARBA00023242"/>
    </source>
</evidence>
<dbReference type="AlphaFoldDB" id="A0A2T3YQN8"/>
<keyword evidence="5" id="KW-1185">Reference proteome</keyword>
<dbReference type="PANTHER" id="PTHR47657">
    <property type="entry name" value="STEROL REGULATORY ELEMENT-BINDING PROTEIN ECM22"/>
    <property type="match status" value="1"/>
</dbReference>
<evidence type="ECO:0000256" key="2">
    <source>
        <dbReference type="SAM" id="MobiDB-lite"/>
    </source>
</evidence>
<accession>A0A2T3YQN8</accession>
<dbReference type="PANTHER" id="PTHR47657:SF7">
    <property type="entry name" value="STEROL REGULATORY ELEMENT-BINDING PROTEIN ECM22"/>
    <property type="match status" value="1"/>
</dbReference>
<proteinExistence type="predicted"/>
<keyword evidence="3" id="KW-0812">Transmembrane</keyword>
<feature type="region of interest" description="Disordered" evidence="2">
    <location>
        <begin position="1"/>
        <end position="25"/>
    </location>
</feature>
<dbReference type="STRING" id="1042311.A0A2T3YQN8"/>
<keyword evidence="1" id="KW-0539">Nucleus</keyword>
<evidence type="ECO:0000313" key="4">
    <source>
        <dbReference type="EMBL" id="PTB34844.1"/>
    </source>
</evidence>
<dbReference type="GO" id="GO:0008270">
    <property type="term" value="F:zinc ion binding"/>
    <property type="evidence" value="ECO:0007669"/>
    <property type="project" value="InterPro"/>
</dbReference>
<dbReference type="InterPro" id="IPR052400">
    <property type="entry name" value="Zn2-C6_fungal_TF"/>
</dbReference>
<gene>
    <name evidence="4" type="ORF">M441DRAFT_154745</name>
</gene>
<feature type="transmembrane region" description="Helical" evidence="3">
    <location>
        <begin position="354"/>
        <end position="376"/>
    </location>
</feature>
<dbReference type="Gene3D" id="4.10.240.10">
    <property type="entry name" value="Zn(2)-C6 fungal-type DNA-binding domain"/>
    <property type="match status" value="1"/>
</dbReference>
<dbReference type="Pfam" id="PF11951">
    <property type="entry name" value="Fungal_trans_2"/>
    <property type="match status" value="1"/>
</dbReference>
<dbReference type="InterPro" id="IPR021858">
    <property type="entry name" value="Fun_TF"/>
</dbReference>